<reference evidence="2 3" key="1">
    <citation type="submission" date="2009-04" db="EMBL/GenBank/DDBJ databases">
        <authorList>
            <person name="Qin X."/>
            <person name="Bachman B."/>
            <person name="Battles P."/>
            <person name="Bell A."/>
            <person name="Bess C."/>
            <person name="Bickham C."/>
            <person name="Chaboub L."/>
            <person name="Chen D."/>
            <person name="Coyle M."/>
            <person name="Deiros D.R."/>
            <person name="Dinh H."/>
            <person name="Forbes L."/>
            <person name="Fowler G."/>
            <person name="Francisco L."/>
            <person name="Fu Q."/>
            <person name="Gubbala S."/>
            <person name="Hale W."/>
            <person name="Han Y."/>
            <person name="Hemphill L."/>
            <person name="Highlander S.K."/>
            <person name="Hirani K."/>
            <person name="Hogues M."/>
            <person name="Jackson L."/>
            <person name="Jakkamsetti A."/>
            <person name="Javaid M."/>
            <person name="Jiang H."/>
            <person name="Korchina V."/>
            <person name="Kovar C."/>
            <person name="Lara F."/>
            <person name="Lee S."/>
            <person name="Mata R."/>
            <person name="Mathew T."/>
            <person name="Moen C."/>
            <person name="Morales K."/>
            <person name="Munidasa M."/>
            <person name="Nazareth L."/>
            <person name="Ngo R."/>
            <person name="Nguyen L."/>
            <person name="Okwuonu G."/>
            <person name="Ongeri F."/>
            <person name="Patil S."/>
            <person name="Petrosino J."/>
            <person name="Pham C."/>
            <person name="Pham P."/>
            <person name="Pu L.-L."/>
            <person name="Puazo M."/>
            <person name="Raj R."/>
            <person name="Reid J."/>
            <person name="Rouhana J."/>
            <person name="Saada N."/>
            <person name="Shang Y."/>
            <person name="Simmons D."/>
            <person name="Thornton R."/>
            <person name="Warren J."/>
            <person name="Weissenberger G."/>
            <person name="Zhang J."/>
            <person name="Zhang L."/>
            <person name="Zhou C."/>
            <person name="Zhu D."/>
            <person name="Muzny D."/>
            <person name="Worley K."/>
            <person name="Gibbs R."/>
        </authorList>
    </citation>
    <scope>NUCLEOTIDE SEQUENCE [LARGE SCALE GENOMIC DNA]</scope>
    <source>
        <strain evidence="2 3">ATCC 19254</strain>
    </source>
</reference>
<organism evidence="2 3">
    <name type="scientific">Leuconostoc mesenteroides subsp. cremoris ATCC 19254</name>
    <dbReference type="NCBI Taxonomy" id="586220"/>
    <lineage>
        <taxon>Bacteria</taxon>
        <taxon>Bacillati</taxon>
        <taxon>Bacillota</taxon>
        <taxon>Bacilli</taxon>
        <taxon>Lactobacillales</taxon>
        <taxon>Lactobacillaceae</taxon>
        <taxon>Leuconostoc</taxon>
    </lineage>
</organism>
<dbReference type="Proteomes" id="UP000004283">
    <property type="component" value="Unassembled WGS sequence"/>
</dbReference>
<evidence type="ECO:0000256" key="1">
    <source>
        <dbReference type="SAM" id="Phobius"/>
    </source>
</evidence>
<keyword evidence="1" id="KW-0812">Transmembrane</keyword>
<accession>C2KHD6</accession>
<feature type="transmembrane region" description="Helical" evidence="1">
    <location>
        <begin position="6"/>
        <end position="34"/>
    </location>
</feature>
<dbReference type="HOGENOM" id="CLU_3272265_0_0_9"/>
<keyword evidence="1" id="KW-0472">Membrane</keyword>
<gene>
    <name evidence="2" type="ORF">HMPREF0555_0052</name>
</gene>
<name>C2KHD6_LEUMC</name>
<protein>
    <submittedName>
        <fullName evidence="2">Uncharacterized protein</fullName>
    </submittedName>
</protein>
<dbReference type="AlphaFoldDB" id="C2KHD6"/>
<sequence length="41" mass="4955">MEYDDIKISFVLTISFFGVSSLFKQFLYIPFLLIKIRIFFN</sequence>
<dbReference type="EMBL" id="ACKV01000002">
    <property type="protein sequence ID" value="EEJ43344.1"/>
    <property type="molecule type" value="Genomic_DNA"/>
</dbReference>
<evidence type="ECO:0000313" key="3">
    <source>
        <dbReference type="Proteomes" id="UP000004283"/>
    </source>
</evidence>
<evidence type="ECO:0000313" key="2">
    <source>
        <dbReference type="EMBL" id="EEJ43344.1"/>
    </source>
</evidence>
<comment type="caution">
    <text evidence="2">The sequence shown here is derived from an EMBL/GenBank/DDBJ whole genome shotgun (WGS) entry which is preliminary data.</text>
</comment>
<proteinExistence type="predicted"/>
<keyword evidence="1" id="KW-1133">Transmembrane helix</keyword>